<feature type="transmembrane region" description="Helical" evidence="6">
    <location>
        <begin position="109"/>
        <end position="129"/>
    </location>
</feature>
<dbReference type="Proteomes" id="UP000282311">
    <property type="component" value="Unassembled WGS sequence"/>
</dbReference>
<feature type="transmembrane region" description="Helical" evidence="6">
    <location>
        <begin position="32"/>
        <end position="55"/>
    </location>
</feature>
<feature type="transmembrane region" description="Helical" evidence="6">
    <location>
        <begin position="62"/>
        <end position="80"/>
    </location>
</feature>
<evidence type="ECO:0000256" key="1">
    <source>
        <dbReference type="ARBA" id="ARBA00004651"/>
    </source>
</evidence>
<evidence type="ECO:0000256" key="3">
    <source>
        <dbReference type="ARBA" id="ARBA00022692"/>
    </source>
</evidence>
<dbReference type="PANTHER" id="PTHR12677">
    <property type="entry name" value="GOLGI APPARATUS MEMBRANE PROTEIN TVP38-RELATED"/>
    <property type="match status" value="1"/>
</dbReference>
<feature type="transmembrane region" description="Helical" evidence="6">
    <location>
        <begin position="141"/>
        <end position="159"/>
    </location>
</feature>
<dbReference type="OrthoDB" id="1651121at2"/>
<dbReference type="InterPro" id="IPR015414">
    <property type="entry name" value="TMEM64"/>
</dbReference>
<keyword evidence="4 6" id="KW-1133">Transmembrane helix</keyword>
<dbReference type="RefSeq" id="WP_120746267.1">
    <property type="nucleotide sequence ID" value="NZ_RBAH01000003.1"/>
</dbReference>
<evidence type="ECO:0000313" key="8">
    <source>
        <dbReference type="EMBL" id="RKN85899.1"/>
    </source>
</evidence>
<evidence type="ECO:0000256" key="2">
    <source>
        <dbReference type="ARBA" id="ARBA00022475"/>
    </source>
</evidence>
<dbReference type="EMBL" id="RBAH01000003">
    <property type="protein sequence ID" value="RKN85899.1"/>
    <property type="molecule type" value="Genomic_DNA"/>
</dbReference>
<sequence>MMASFDLSGFRLEDMEQLLNQFEALGPLPGLLAAWLESLLPFLPLVAILIANVNIYGFLEGFLLSWIGVVSGAFTVFWIIRRFGGRIRHFVERKSPRSKRLIEWLERHGFMPIFLLSCFPFTPSFLVNIVSGISKVPFHTFIIATLLGKGIMILIVSFAGHDLFNLFQQPWKLVLIVSLFGIMALTGRKIESKYFK</sequence>
<feature type="transmembrane region" description="Helical" evidence="6">
    <location>
        <begin position="171"/>
        <end position="187"/>
    </location>
</feature>
<dbReference type="InterPro" id="IPR032816">
    <property type="entry name" value="VTT_dom"/>
</dbReference>
<dbReference type="GO" id="GO:0005886">
    <property type="term" value="C:plasma membrane"/>
    <property type="evidence" value="ECO:0007669"/>
    <property type="project" value="UniProtKB-SubCell"/>
</dbReference>
<evidence type="ECO:0000259" key="7">
    <source>
        <dbReference type="Pfam" id="PF09335"/>
    </source>
</evidence>
<evidence type="ECO:0000256" key="4">
    <source>
        <dbReference type="ARBA" id="ARBA00022989"/>
    </source>
</evidence>
<evidence type="ECO:0000256" key="6">
    <source>
        <dbReference type="RuleBase" id="RU366058"/>
    </source>
</evidence>
<dbReference type="PANTHER" id="PTHR12677:SF55">
    <property type="entry name" value="UNDECAPRENYL PHOSPHATE TRANSPORTER SAOUHSC_00901-RELATED"/>
    <property type="match status" value="1"/>
</dbReference>
<gene>
    <name evidence="8" type="ORF">D7M11_06080</name>
</gene>
<evidence type="ECO:0000256" key="5">
    <source>
        <dbReference type="ARBA" id="ARBA00023136"/>
    </source>
</evidence>
<comment type="subcellular location">
    <subcellularLocation>
        <location evidence="1 6">Cell membrane</location>
        <topology evidence="1 6">Multi-pass membrane protein</topology>
    </subcellularLocation>
</comment>
<dbReference type="Pfam" id="PF09335">
    <property type="entry name" value="VTT_dom"/>
    <property type="match status" value="1"/>
</dbReference>
<accession>A0A3B0CNW1</accession>
<organism evidence="8 9">
    <name type="scientific">Paenibacillus ginsengarvi</name>
    <dbReference type="NCBI Taxonomy" id="400777"/>
    <lineage>
        <taxon>Bacteria</taxon>
        <taxon>Bacillati</taxon>
        <taxon>Bacillota</taxon>
        <taxon>Bacilli</taxon>
        <taxon>Bacillales</taxon>
        <taxon>Paenibacillaceae</taxon>
        <taxon>Paenibacillus</taxon>
    </lineage>
</organism>
<keyword evidence="2 6" id="KW-1003">Cell membrane</keyword>
<keyword evidence="5 6" id="KW-0472">Membrane</keyword>
<name>A0A3B0CNW1_9BACL</name>
<protein>
    <recommendedName>
        <fullName evidence="6">TVP38/TMEM64 family membrane protein</fullName>
    </recommendedName>
</protein>
<feature type="domain" description="VTT" evidence="7">
    <location>
        <begin position="44"/>
        <end position="161"/>
    </location>
</feature>
<dbReference type="AlphaFoldDB" id="A0A3B0CNW1"/>
<proteinExistence type="inferred from homology"/>
<comment type="caution">
    <text evidence="8">The sequence shown here is derived from an EMBL/GenBank/DDBJ whole genome shotgun (WGS) entry which is preliminary data.</text>
</comment>
<comment type="similarity">
    <text evidence="6">Belongs to the TVP38/TMEM64 family.</text>
</comment>
<reference evidence="8 9" key="1">
    <citation type="journal article" date="2007" name="Int. J. Syst. Evol. Microbiol.">
        <title>Paenibacillus ginsengarvi sp. nov., isolated from soil from ginseng cultivation.</title>
        <authorList>
            <person name="Yoon M.H."/>
            <person name="Ten L.N."/>
            <person name="Im W.T."/>
        </authorList>
    </citation>
    <scope>NUCLEOTIDE SEQUENCE [LARGE SCALE GENOMIC DNA]</scope>
    <source>
        <strain evidence="8 9">KCTC 13059</strain>
    </source>
</reference>
<evidence type="ECO:0000313" key="9">
    <source>
        <dbReference type="Proteomes" id="UP000282311"/>
    </source>
</evidence>
<keyword evidence="3 6" id="KW-0812">Transmembrane</keyword>
<keyword evidence="9" id="KW-1185">Reference proteome</keyword>